<dbReference type="Pfam" id="PF20067">
    <property type="entry name" value="SSL_N"/>
    <property type="match status" value="1"/>
</dbReference>
<name>A0A7X4KKR8_9BURK</name>
<dbReference type="Proteomes" id="UP000450676">
    <property type="component" value="Unassembled WGS sequence"/>
</dbReference>
<evidence type="ECO:0000256" key="2">
    <source>
        <dbReference type="ARBA" id="ARBA00022553"/>
    </source>
</evidence>
<evidence type="ECO:0000259" key="5">
    <source>
        <dbReference type="Pfam" id="PF03088"/>
    </source>
</evidence>
<dbReference type="EMBL" id="WWCU01000002">
    <property type="protein sequence ID" value="MYN06313.1"/>
    <property type="molecule type" value="Genomic_DNA"/>
</dbReference>
<evidence type="ECO:0000256" key="1">
    <source>
        <dbReference type="ARBA" id="ARBA00009191"/>
    </source>
</evidence>
<feature type="domain" description="Strictosidine synthase conserved region" evidence="5">
    <location>
        <begin position="171"/>
        <end position="257"/>
    </location>
</feature>
<keyword evidence="2" id="KW-0597">Phosphoprotein</keyword>
<dbReference type="Gene3D" id="2.120.10.30">
    <property type="entry name" value="TolB, C-terminal domain"/>
    <property type="match status" value="1"/>
</dbReference>
<gene>
    <name evidence="6" type="ORF">GTP77_03075</name>
</gene>
<keyword evidence="4" id="KW-1133">Transmembrane helix</keyword>
<dbReference type="SUPFAM" id="SSF63829">
    <property type="entry name" value="Calcium-dependent phosphotriesterase"/>
    <property type="match status" value="1"/>
</dbReference>
<comment type="caution">
    <text evidence="6">The sequence shown here is derived from an EMBL/GenBank/DDBJ whole genome shotgun (WGS) entry which is preliminary data.</text>
</comment>
<keyword evidence="3" id="KW-0325">Glycoprotein</keyword>
<sequence>MTLFFCVGAGLPWTRSGQLRSASRLALSAAAVLLVAAYLLFWPVPIEPQAWRAPQAPGYVGAHAPNSRLSDISGIALGRQIGPEYIVQGKDGKLYAGLSNGAIMHMQPDGSAQGMLAHTGGRPLGMAFDADGNLIVADAMKGLLSFDPNGAQTVLLAAGPGGPLHFANAVALAGSGKIYLTDSSERFSPAQYGSTQWAATLDVLEQSATGRVLEFDPATRAVRVVARGLSLANGVLLSADEKTLLVSESGKYRVWRISVAASQLDVAQASPQAQILFDNLPGYPDNLTRGLDGRIWLGLAGQRNDLDRMADKPFMRKLMLRIPRALWPMPKAFGHVMAFTEDGKVVADLQDASGLSPLTTGVTETPERLYIQNVNGDRLGWLPRAALAP</sequence>
<dbReference type="PANTHER" id="PTHR10426:SF88">
    <property type="entry name" value="ADIPOCYTE PLASMA MEMBRANE-ASSOCIATED PROTEIN HEMOMUCIN-RELATED"/>
    <property type="match status" value="1"/>
</dbReference>
<evidence type="ECO:0000256" key="4">
    <source>
        <dbReference type="SAM" id="Phobius"/>
    </source>
</evidence>
<reference evidence="6 7" key="1">
    <citation type="submission" date="2019-12" db="EMBL/GenBank/DDBJ databases">
        <title>Novel species isolated from a subtropical stream in China.</title>
        <authorList>
            <person name="Lu H."/>
        </authorList>
    </citation>
    <scope>NUCLEOTIDE SEQUENCE [LARGE SCALE GENOMIC DNA]</scope>
    <source>
        <strain evidence="6 7">FT127W</strain>
    </source>
</reference>
<dbReference type="InterPro" id="IPR011042">
    <property type="entry name" value="6-blade_b-propeller_TolB-like"/>
</dbReference>
<dbReference type="GO" id="GO:0016787">
    <property type="term" value="F:hydrolase activity"/>
    <property type="evidence" value="ECO:0007669"/>
    <property type="project" value="TreeGrafter"/>
</dbReference>
<keyword evidence="4" id="KW-0812">Transmembrane</keyword>
<dbReference type="InterPro" id="IPR018119">
    <property type="entry name" value="Strictosidine_synth_cons-reg"/>
</dbReference>
<evidence type="ECO:0000256" key="3">
    <source>
        <dbReference type="ARBA" id="ARBA00023180"/>
    </source>
</evidence>
<keyword evidence="4" id="KW-0472">Membrane</keyword>
<dbReference type="Pfam" id="PF03088">
    <property type="entry name" value="Str_synth"/>
    <property type="match status" value="1"/>
</dbReference>
<proteinExistence type="inferred from homology"/>
<feature type="transmembrane region" description="Helical" evidence="4">
    <location>
        <begin position="26"/>
        <end position="44"/>
    </location>
</feature>
<comment type="similarity">
    <text evidence="1">Belongs to the strictosidine synthase family.</text>
</comment>
<dbReference type="PANTHER" id="PTHR10426">
    <property type="entry name" value="STRICTOSIDINE SYNTHASE-RELATED"/>
    <property type="match status" value="1"/>
</dbReference>
<evidence type="ECO:0000313" key="7">
    <source>
        <dbReference type="Proteomes" id="UP000450676"/>
    </source>
</evidence>
<organism evidence="6 7">
    <name type="scientific">Pseudoduganella aquatica</name>
    <dbReference type="NCBI Taxonomy" id="2660641"/>
    <lineage>
        <taxon>Bacteria</taxon>
        <taxon>Pseudomonadati</taxon>
        <taxon>Pseudomonadota</taxon>
        <taxon>Betaproteobacteria</taxon>
        <taxon>Burkholderiales</taxon>
        <taxon>Oxalobacteraceae</taxon>
        <taxon>Telluria group</taxon>
        <taxon>Pseudoduganella</taxon>
    </lineage>
</organism>
<evidence type="ECO:0000313" key="6">
    <source>
        <dbReference type="EMBL" id="MYN06313.1"/>
    </source>
</evidence>
<protein>
    <submittedName>
        <fullName evidence="6">SMP-30/gluconolactonase/LRE family protein</fullName>
    </submittedName>
</protein>
<dbReference type="AlphaFoldDB" id="A0A7X4KKR8"/>
<accession>A0A7X4KKR8</accession>
<keyword evidence="7" id="KW-1185">Reference proteome</keyword>